<evidence type="ECO:0000256" key="4">
    <source>
        <dbReference type="ARBA" id="ARBA00023172"/>
    </source>
</evidence>
<dbReference type="EMBL" id="CP101527">
    <property type="protein sequence ID" value="UZW76300.1"/>
    <property type="molecule type" value="Genomic_DNA"/>
</dbReference>
<dbReference type="InterPro" id="IPR050090">
    <property type="entry name" value="Tyrosine_recombinase_XerCD"/>
</dbReference>
<dbReference type="PANTHER" id="PTHR30349">
    <property type="entry name" value="PHAGE INTEGRASE-RELATED"/>
    <property type="match status" value="1"/>
</dbReference>
<gene>
    <name evidence="7" type="ORF">NNL22_06870</name>
</gene>
<keyword evidence="3" id="KW-0238">DNA-binding</keyword>
<dbReference type="GO" id="GO:0006310">
    <property type="term" value="P:DNA recombination"/>
    <property type="evidence" value="ECO:0007669"/>
    <property type="project" value="UniProtKB-KW"/>
</dbReference>
<reference evidence="7" key="1">
    <citation type="submission" date="2022-07" db="EMBL/GenBank/DDBJ databases">
        <title>Alkalimarinus sp. nov., isolated from gut of a Alitta virens.</title>
        <authorList>
            <person name="Yang A.I."/>
            <person name="Shin N.-R."/>
        </authorList>
    </citation>
    <scope>NUCLEOTIDE SEQUENCE</scope>
    <source>
        <strain evidence="7">FA028</strain>
    </source>
</reference>
<evidence type="ECO:0000313" key="8">
    <source>
        <dbReference type="Proteomes" id="UP001164472"/>
    </source>
</evidence>
<dbReference type="InterPro" id="IPR010998">
    <property type="entry name" value="Integrase_recombinase_N"/>
</dbReference>
<feature type="region of interest" description="Disordered" evidence="5">
    <location>
        <begin position="378"/>
        <end position="420"/>
    </location>
</feature>
<dbReference type="GO" id="GO:0005737">
    <property type="term" value="C:cytoplasm"/>
    <property type="evidence" value="ECO:0007669"/>
    <property type="project" value="UniProtKB-SubCell"/>
</dbReference>
<comment type="subcellular location">
    <subcellularLocation>
        <location evidence="1">Cytoplasm</location>
    </subcellularLocation>
</comment>
<protein>
    <submittedName>
        <fullName evidence="7">Site-specific integrase</fullName>
    </submittedName>
</protein>
<feature type="compositionally biased region" description="Basic and acidic residues" evidence="5">
    <location>
        <begin position="378"/>
        <end position="390"/>
    </location>
</feature>
<dbReference type="PANTHER" id="PTHR30349:SF77">
    <property type="entry name" value="TYROSINE RECOMBINASE XERC"/>
    <property type="match status" value="1"/>
</dbReference>
<organism evidence="7 8">
    <name type="scientific">Alkalimarinus sediminis</name>
    <dbReference type="NCBI Taxonomy" id="1632866"/>
    <lineage>
        <taxon>Bacteria</taxon>
        <taxon>Pseudomonadati</taxon>
        <taxon>Pseudomonadota</taxon>
        <taxon>Gammaproteobacteria</taxon>
        <taxon>Alteromonadales</taxon>
        <taxon>Alteromonadaceae</taxon>
        <taxon>Alkalimarinus</taxon>
    </lineage>
</organism>
<dbReference type="Gene3D" id="1.10.443.10">
    <property type="entry name" value="Intergrase catalytic core"/>
    <property type="match status" value="1"/>
</dbReference>
<evidence type="ECO:0000256" key="5">
    <source>
        <dbReference type="SAM" id="MobiDB-lite"/>
    </source>
</evidence>
<dbReference type="Proteomes" id="UP001164472">
    <property type="component" value="Chromosome"/>
</dbReference>
<accession>A0A9E8HL26</accession>
<keyword evidence="8" id="KW-1185">Reference proteome</keyword>
<dbReference type="RefSeq" id="WP_251812064.1">
    <property type="nucleotide sequence ID" value="NZ_CP101527.1"/>
</dbReference>
<dbReference type="GO" id="GO:0003677">
    <property type="term" value="F:DNA binding"/>
    <property type="evidence" value="ECO:0007669"/>
    <property type="project" value="UniProtKB-KW"/>
</dbReference>
<evidence type="ECO:0000259" key="6">
    <source>
        <dbReference type="PROSITE" id="PS51898"/>
    </source>
</evidence>
<dbReference type="InterPro" id="IPR011010">
    <property type="entry name" value="DNA_brk_join_enz"/>
</dbReference>
<dbReference type="Gene3D" id="1.10.150.130">
    <property type="match status" value="1"/>
</dbReference>
<evidence type="ECO:0000256" key="2">
    <source>
        <dbReference type="ARBA" id="ARBA00022908"/>
    </source>
</evidence>
<evidence type="ECO:0000256" key="1">
    <source>
        <dbReference type="ARBA" id="ARBA00004496"/>
    </source>
</evidence>
<dbReference type="KEGG" id="asem:NNL22_06870"/>
<evidence type="ECO:0000256" key="3">
    <source>
        <dbReference type="ARBA" id="ARBA00023125"/>
    </source>
</evidence>
<keyword evidence="4" id="KW-0233">DNA recombination</keyword>
<feature type="compositionally biased region" description="Basic and acidic residues" evidence="5">
    <location>
        <begin position="399"/>
        <end position="410"/>
    </location>
</feature>
<feature type="domain" description="Tyr recombinase" evidence="6">
    <location>
        <begin position="206"/>
        <end position="414"/>
    </location>
</feature>
<evidence type="ECO:0000313" key="7">
    <source>
        <dbReference type="EMBL" id="UZW76300.1"/>
    </source>
</evidence>
<dbReference type="InterPro" id="IPR002104">
    <property type="entry name" value="Integrase_catalytic"/>
</dbReference>
<dbReference type="PROSITE" id="PS51898">
    <property type="entry name" value="TYR_RECOMBINASE"/>
    <property type="match status" value="1"/>
</dbReference>
<name>A0A9E8HL26_9ALTE</name>
<dbReference type="InterPro" id="IPR013762">
    <property type="entry name" value="Integrase-like_cat_sf"/>
</dbReference>
<keyword evidence="2" id="KW-0229">DNA integration</keyword>
<dbReference type="GO" id="GO:0015074">
    <property type="term" value="P:DNA integration"/>
    <property type="evidence" value="ECO:0007669"/>
    <property type="project" value="UniProtKB-KW"/>
</dbReference>
<sequence length="420" mass="48918">MTSASQHIPKVVFDNLEHLDNPFNMKVFDTSVFFQSGETIPSKSDTDYEFAWKFLYSYNGSSATFNSYRREIERILLWSWHIHESSVLDLKREDIEQYIAFCISPPKHWIGIKNVARFKLMNGERLQNPDWRPFVVSVKKDEARKGIKPSTKDYIFSQSGIQATFSILSSFFNFLIQEEICTMNPVALIRQKSKYMKKQQHKSPVRRVSNLQWEYVIETIEELANQAPEKYERSLFIINCLFTMYLRISELVADERSTPVMSDFRKDVDGNWWLHVTGKGNKSRIVTVSEDMLNSLKRYRCFLGQSPLPITDDMTPILPKIIGKGPVTSTRIVRSVVQDCFDIAYNKMKEHGLEEDAQELKVATVHWLRHTGISEDVKTRPREHVRDDAGHASMQTTDRYIESDLRERHASGKNKRSKNL</sequence>
<dbReference type="CDD" id="cd00397">
    <property type="entry name" value="DNA_BRE_C"/>
    <property type="match status" value="1"/>
</dbReference>
<proteinExistence type="predicted"/>
<feature type="compositionally biased region" description="Basic residues" evidence="5">
    <location>
        <begin position="411"/>
        <end position="420"/>
    </location>
</feature>
<dbReference type="AlphaFoldDB" id="A0A9E8HL26"/>
<dbReference type="SUPFAM" id="SSF56349">
    <property type="entry name" value="DNA breaking-rejoining enzymes"/>
    <property type="match status" value="1"/>
</dbReference>